<dbReference type="InterPro" id="IPR027417">
    <property type="entry name" value="P-loop_NTPase"/>
</dbReference>
<dbReference type="RefSeq" id="WP_093994775.1">
    <property type="nucleotide sequence ID" value="NZ_FXYD01000001.1"/>
</dbReference>
<dbReference type="Gene3D" id="1.10.260.40">
    <property type="entry name" value="lambda repressor-like DNA-binding domains"/>
    <property type="match status" value="1"/>
</dbReference>
<proteinExistence type="predicted"/>
<name>A0A238JLF6_9RHOB</name>
<dbReference type="Proteomes" id="UP000203464">
    <property type="component" value="Unassembled WGS sequence"/>
</dbReference>
<dbReference type="SUPFAM" id="SSF52540">
    <property type="entry name" value="P-loop containing nucleoside triphosphate hydrolases"/>
    <property type="match status" value="1"/>
</dbReference>
<dbReference type="InterPro" id="IPR010982">
    <property type="entry name" value="Lambda_DNA-bd_dom_sf"/>
</dbReference>
<dbReference type="GO" id="GO:0003677">
    <property type="term" value="F:DNA binding"/>
    <property type="evidence" value="ECO:0007669"/>
    <property type="project" value="InterPro"/>
</dbReference>
<gene>
    <name evidence="1" type="ORF">OCA8868_00293</name>
</gene>
<reference evidence="2" key="1">
    <citation type="submission" date="2017-05" db="EMBL/GenBank/DDBJ databases">
        <authorList>
            <person name="Rodrigo-Torres L."/>
            <person name="Arahal R. D."/>
            <person name="Lucena T."/>
        </authorList>
    </citation>
    <scope>NUCLEOTIDE SEQUENCE [LARGE SCALE GENOMIC DNA]</scope>
    <source>
        <strain evidence="2">CECT 8868</strain>
    </source>
</reference>
<evidence type="ECO:0000313" key="2">
    <source>
        <dbReference type="Proteomes" id="UP000203464"/>
    </source>
</evidence>
<dbReference type="AlphaFoldDB" id="A0A238JLF6"/>
<dbReference type="SUPFAM" id="SSF47413">
    <property type="entry name" value="lambda repressor-like DNA-binding domains"/>
    <property type="match status" value="1"/>
</dbReference>
<dbReference type="InterPro" id="IPR001387">
    <property type="entry name" value="Cro/C1-type_HTH"/>
</dbReference>
<accession>A0A238JLF6</accession>
<dbReference type="EMBL" id="FXYD01000001">
    <property type="protein sequence ID" value="SMX31305.1"/>
    <property type="molecule type" value="Genomic_DNA"/>
</dbReference>
<evidence type="ECO:0000313" key="1">
    <source>
        <dbReference type="EMBL" id="SMX31305.1"/>
    </source>
</evidence>
<sequence length="365" mass="41667">MRYRTSKEFLDDDEKSVLVFGMSGVGKSHVANLLTQAGDWLTHSIDKRIGDLLQKHILADYAPKDWENVLDLLRNGDLSPIVKYLGKPGSQSLGGRSFASYRKRLKVHAQAEKFALVESPSVFDVFQSANQTQRNFLCDTGGSICEVLHILKDSSLLAAMSHRMLFVYIEAEEHYDDILVDRFVRDPKPMFYNDEFLVEKWKQYLSENDVSSSKVDPNEFAVWGFNELVKHRRPLYESIAKKWGVTVSASDISEVENSNDFLELVSNAIATKRSHPYSKDLQVGRVFAQRRRELQVTKKRLAEVIGVPESVITKIENSKLIPTDRLEQRLYQILYVNSLKPRPPISGKTRKSASMRLVEGLLEQN</sequence>
<dbReference type="CDD" id="cd00093">
    <property type="entry name" value="HTH_XRE"/>
    <property type="match status" value="1"/>
</dbReference>
<dbReference type="Gene3D" id="3.40.50.300">
    <property type="entry name" value="P-loop containing nucleotide triphosphate hydrolases"/>
    <property type="match status" value="1"/>
</dbReference>
<protein>
    <submittedName>
        <fullName evidence="1">Uncharacterized protein</fullName>
    </submittedName>
</protein>
<keyword evidence="2" id="KW-1185">Reference proteome</keyword>
<dbReference type="OrthoDB" id="9777291at2"/>
<organism evidence="1 2">
    <name type="scientific">Octadecabacter ascidiaceicola</name>
    <dbReference type="NCBI Taxonomy" id="1655543"/>
    <lineage>
        <taxon>Bacteria</taxon>
        <taxon>Pseudomonadati</taxon>
        <taxon>Pseudomonadota</taxon>
        <taxon>Alphaproteobacteria</taxon>
        <taxon>Rhodobacterales</taxon>
        <taxon>Roseobacteraceae</taxon>
        <taxon>Octadecabacter</taxon>
    </lineage>
</organism>